<dbReference type="PANTHER" id="PTHR45866">
    <property type="entry name" value="DNA GYRASE/TOPOISOMERASE SUBUNIT B"/>
    <property type="match status" value="1"/>
</dbReference>
<keyword evidence="5" id="KW-0547">Nucleotide-binding</keyword>
<dbReference type="PANTHER" id="PTHR45866:SF2">
    <property type="entry name" value="DNA TOPOISOMERASE (ATP-HYDROLYZING)"/>
    <property type="match status" value="1"/>
</dbReference>
<dbReference type="InterPro" id="IPR013760">
    <property type="entry name" value="Topo_IIA-like_dom_sf"/>
</dbReference>
<dbReference type="FunFam" id="3.30.565.10:FF:000063">
    <property type="entry name" value="DNA topoisomerase (ATP-hydrolyzing)"/>
    <property type="match status" value="1"/>
</dbReference>
<evidence type="ECO:0000256" key="6">
    <source>
        <dbReference type="ARBA" id="ARBA00022840"/>
    </source>
</evidence>
<gene>
    <name evidence="14" type="ORF">K7J14_01880</name>
</gene>
<evidence type="ECO:0000256" key="12">
    <source>
        <dbReference type="SAM" id="Coils"/>
    </source>
</evidence>
<dbReference type="GO" id="GO:0003918">
    <property type="term" value="F:DNA topoisomerase type II (double strand cut, ATP-hydrolyzing) activity"/>
    <property type="evidence" value="ECO:0007669"/>
    <property type="project" value="UniProtKB-EC"/>
</dbReference>
<dbReference type="AlphaFoldDB" id="A0AAE3EFD9"/>
<dbReference type="EMBL" id="JAINWA010000001">
    <property type="protein sequence ID" value="MCD1653447.1"/>
    <property type="molecule type" value="Genomic_DNA"/>
</dbReference>
<evidence type="ECO:0000313" key="15">
    <source>
        <dbReference type="Proteomes" id="UP001198163"/>
    </source>
</evidence>
<dbReference type="SUPFAM" id="SSF55874">
    <property type="entry name" value="ATPase domain of HSP90 chaperone/DNA topoisomerase II/histidine kinase"/>
    <property type="match status" value="1"/>
</dbReference>
<dbReference type="CDD" id="cd00822">
    <property type="entry name" value="TopoII_Trans_DNA_gyrase"/>
    <property type="match status" value="1"/>
</dbReference>
<dbReference type="SUPFAM" id="SSF54211">
    <property type="entry name" value="Ribosomal protein S5 domain 2-like"/>
    <property type="match status" value="1"/>
</dbReference>
<evidence type="ECO:0000256" key="2">
    <source>
        <dbReference type="ARBA" id="ARBA00001946"/>
    </source>
</evidence>
<dbReference type="InterPro" id="IPR001241">
    <property type="entry name" value="Topo_IIA"/>
</dbReference>
<keyword evidence="9" id="KW-0238">DNA-binding</keyword>
<evidence type="ECO:0000256" key="8">
    <source>
        <dbReference type="ARBA" id="ARBA00023029"/>
    </source>
</evidence>
<dbReference type="PROSITE" id="PS50880">
    <property type="entry name" value="TOPRIM"/>
    <property type="match status" value="1"/>
</dbReference>
<keyword evidence="12" id="KW-0175">Coiled coil</keyword>
<dbReference type="GO" id="GO:0003677">
    <property type="term" value="F:DNA binding"/>
    <property type="evidence" value="ECO:0007669"/>
    <property type="project" value="UniProtKB-KW"/>
</dbReference>
<reference evidence="14" key="1">
    <citation type="submission" date="2021-08" db="EMBL/GenBank/DDBJ databases">
        <title>Comparative analyses of Brucepasteria parasyntrophica and Teretinema zuelzerae.</title>
        <authorList>
            <person name="Song Y."/>
            <person name="Brune A."/>
        </authorList>
    </citation>
    <scope>NUCLEOTIDE SEQUENCE</scope>
    <source>
        <strain evidence="14">DSM 1903</strain>
    </source>
</reference>
<keyword evidence="7" id="KW-0460">Magnesium</keyword>
<keyword evidence="8" id="KW-0799">Topoisomerase</keyword>
<evidence type="ECO:0000256" key="9">
    <source>
        <dbReference type="ARBA" id="ARBA00023125"/>
    </source>
</evidence>
<dbReference type="PRINTS" id="PR00418">
    <property type="entry name" value="TPI2FAMILY"/>
</dbReference>
<feature type="domain" description="Toprim" evidence="13">
    <location>
        <begin position="399"/>
        <end position="509"/>
    </location>
</feature>
<comment type="catalytic activity">
    <reaction evidence="1">
        <text>ATP-dependent breakage, passage and rejoining of double-stranded DNA.</text>
        <dbReference type="EC" id="5.6.2.2"/>
    </reaction>
</comment>
<dbReference type="Gene3D" id="3.40.50.670">
    <property type="match status" value="1"/>
</dbReference>
<dbReference type="FunFam" id="3.40.50.670:FF:000006">
    <property type="entry name" value="DNA topoisomerase (ATP-hydrolyzing)"/>
    <property type="match status" value="1"/>
</dbReference>
<evidence type="ECO:0000256" key="1">
    <source>
        <dbReference type="ARBA" id="ARBA00000185"/>
    </source>
</evidence>
<evidence type="ECO:0000259" key="13">
    <source>
        <dbReference type="PROSITE" id="PS50880"/>
    </source>
</evidence>
<dbReference type="Pfam" id="PF00204">
    <property type="entry name" value="DNA_gyraseB"/>
    <property type="match status" value="1"/>
</dbReference>
<evidence type="ECO:0000256" key="3">
    <source>
        <dbReference type="ARBA" id="ARBA00012895"/>
    </source>
</evidence>
<evidence type="ECO:0000256" key="10">
    <source>
        <dbReference type="ARBA" id="ARBA00023235"/>
    </source>
</evidence>
<dbReference type="RefSeq" id="WP_230752439.1">
    <property type="nucleotide sequence ID" value="NZ_JAINWA010000001.1"/>
</dbReference>
<comment type="cofactor">
    <cofactor evidence="2">
        <name>Mg(2+)</name>
        <dbReference type="ChEBI" id="CHEBI:18420"/>
    </cofactor>
</comment>
<dbReference type="SUPFAM" id="SSF56719">
    <property type="entry name" value="Type II DNA topoisomerase"/>
    <property type="match status" value="1"/>
</dbReference>
<sequence>MAKKTADYDESKIKTLSSLEHIRLRTGMYIGRLGDGTNPDDGIYILVKEVIDNSIDEYIMGNGKRIDISIKNNSVLVRDYGRGIPLGKIVECVSVINTGAKYNDDVFQFSVGLNGVGTKAVNALSSHFRVMAVRDGKCAEAVFERGVLKSQRNGTVKPGVKNGTMVEFVPDGSVFGDYEFNMEFLQRRIWNYAYLNAGLELQFNGESYVSENGLLDLLDAEVGKEHLYPVGYYKGKQLEFAFTHTNNYGENYFSFVNGQYTSDGGTHLSAFKEGFLKGINEYFRKSYKSEDVREGTAAAIAVKIQSPVFESQTKNKLGNTEVRSWIVTETKSAVDDWLHKNPEAAKQLEEKILANERLRTELNSVKKEAKEAARKIALKIPKLKDCKYHLDDGKKGENSVIFITEGDSASGSMVSSRDVYSQAIFSLRGKCENMFGKKRAEIYKNAELYNMMMALGIENDIDGLRYSKIIIATDADNDGFHIRNLLLTFFLSFFEELVASGRVYILETPLFRVRNKKETCYCYTEKERDAAVKRLGSSAEVTRFKGLGEISPKEFGQFIGADIRLLPVSAPALKNVPQILEFYMGKNTPDRREYIMKNLLAEVDV</sequence>
<accession>A0AAE3EFD9</accession>
<comment type="caution">
    <text evidence="14">The sequence shown here is derived from an EMBL/GenBank/DDBJ whole genome shotgun (WGS) entry which is preliminary data.</text>
</comment>
<feature type="coiled-coil region" evidence="12">
    <location>
        <begin position="348"/>
        <end position="375"/>
    </location>
</feature>
<keyword evidence="10" id="KW-0413">Isomerase</keyword>
<dbReference type="PRINTS" id="PR01159">
    <property type="entry name" value="DNAGYRASEB"/>
</dbReference>
<name>A0AAE3EFD9_9SPIR</name>
<dbReference type="PROSITE" id="PS00177">
    <property type="entry name" value="TOPOISOMERASE_II"/>
    <property type="match status" value="1"/>
</dbReference>
<dbReference type="Pfam" id="PF02518">
    <property type="entry name" value="HATPase_c"/>
    <property type="match status" value="1"/>
</dbReference>
<evidence type="ECO:0000313" key="14">
    <source>
        <dbReference type="EMBL" id="MCD1653447.1"/>
    </source>
</evidence>
<dbReference type="GO" id="GO:0046872">
    <property type="term" value="F:metal ion binding"/>
    <property type="evidence" value="ECO:0007669"/>
    <property type="project" value="UniProtKB-KW"/>
</dbReference>
<dbReference type="InterPro" id="IPR003594">
    <property type="entry name" value="HATPase_dom"/>
</dbReference>
<dbReference type="EC" id="5.6.2.2" evidence="3"/>
<dbReference type="Pfam" id="PF01751">
    <property type="entry name" value="Toprim"/>
    <property type="match status" value="1"/>
</dbReference>
<dbReference type="InterPro" id="IPR013506">
    <property type="entry name" value="Topo_IIA_bsu_dom2"/>
</dbReference>
<dbReference type="Proteomes" id="UP001198163">
    <property type="component" value="Unassembled WGS sequence"/>
</dbReference>
<evidence type="ECO:0000256" key="7">
    <source>
        <dbReference type="ARBA" id="ARBA00022842"/>
    </source>
</evidence>
<dbReference type="InterPro" id="IPR013759">
    <property type="entry name" value="Topo_IIA_B_C"/>
</dbReference>
<organism evidence="14 15">
    <name type="scientific">Teretinema zuelzerae</name>
    <dbReference type="NCBI Taxonomy" id="156"/>
    <lineage>
        <taxon>Bacteria</taxon>
        <taxon>Pseudomonadati</taxon>
        <taxon>Spirochaetota</taxon>
        <taxon>Spirochaetia</taxon>
        <taxon>Spirochaetales</taxon>
        <taxon>Treponemataceae</taxon>
        <taxon>Teretinema</taxon>
    </lineage>
</organism>
<keyword evidence="4" id="KW-0479">Metal-binding</keyword>
<evidence type="ECO:0000256" key="5">
    <source>
        <dbReference type="ARBA" id="ARBA00022741"/>
    </source>
</evidence>
<dbReference type="InterPro" id="IPR018522">
    <property type="entry name" value="TopoIIA_CS"/>
</dbReference>
<dbReference type="InterPro" id="IPR036890">
    <property type="entry name" value="HATPase_C_sf"/>
</dbReference>
<proteinExistence type="predicted"/>
<protein>
    <recommendedName>
        <fullName evidence="3">DNA topoisomerase (ATP-hydrolyzing)</fullName>
        <ecNumber evidence="3">5.6.2.2</ecNumber>
    </recommendedName>
</protein>
<dbReference type="GO" id="GO:0005524">
    <property type="term" value="F:ATP binding"/>
    <property type="evidence" value="ECO:0007669"/>
    <property type="project" value="UniProtKB-KW"/>
</dbReference>
<keyword evidence="6" id="KW-0067">ATP-binding</keyword>
<dbReference type="InterPro" id="IPR000565">
    <property type="entry name" value="Topo_IIA_B"/>
</dbReference>
<dbReference type="InterPro" id="IPR014721">
    <property type="entry name" value="Ribsml_uS5_D2-typ_fold_subgr"/>
</dbReference>
<dbReference type="InterPro" id="IPR006171">
    <property type="entry name" value="TOPRIM_dom"/>
</dbReference>
<dbReference type="Gene3D" id="3.30.230.10">
    <property type="match status" value="1"/>
</dbReference>
<evidence type="ECO:0000256" key="4">
    <source>
        <dbReference type="ARBA" id="ARBA00022723"/>
    </source>
</evidence>
<evidence type="ECO:0000256" key="11">
    <source>
        <dbReference type="ARBA" id="ARBA00063644"/>
    </source>
</evidence>
<keyword evidence="15" id="KW-1185">Reference proteome</keyword>
<dbReference type="SMART" id="SM00433">
    <property type="entry name" value="TOP2c"/>
    <property type="match status" value="1"/>
</dbReference>
<dbReference type="GO" id="GO:0006265">
    <property type="term" value="P:DNA topological change"/>
    <property type="evidence" value="ECO:0007669"/>
    <property type="project" value="InterPro"/>
</dbReference>
<comment type="subunit">
    <text evidence="11">Heterotetramer composed of ParC and ParE.</text>
</comment>
<dbReference type="InterPro" id="IPR020568">
    <property type="entry name" value="Ribosomal_Su5_D2-typ_SF"/>
</dbReference>
<dbReference type="Gene3D" id="3.30.565.10">
    <property type="entry name" value="Histidine kinase-like ATPase, C-terminal domain"/>
    <property type="match status" value="1"/>
</dbReference>